<dbReference type="Proteomes" id="UP000230779">
    <property type="component" value="Unassembled WGS sequence"/>
</dbReference>
<dbReference type="Gene3D" id="3.40.50.2000">
    <property type="entry name" value="Glycogen Phosphorylase B"/>
    <property type="match status" value="2"/>
</dbReference>
<dbReference type="SUPFAM" id="SSF53756">
    <property type="entry name" value="UDP-Glycosyltransferase/glycogen phosphorylase"/>
    <property type="match status" value="1"/>
</dbReference>
<name>A0A2M7RIB3_9BACT</name>
<accession>A0A2M7RIB3</accession>
<dbReference type="Pfam" id="PF13439">
    <property type="entry name" value="Glyco_transf_4"/>
    <property type="match status" value="1"/>
</dbReference>
<dbReference type="InterPro" id="IPR028098">
    <property type="entry name" value="Glyco_trans_4-like_N"/>
</dbReference>
<evidence type="ECO:0000259" key="2">
    <source>
        <dbReference type="Pfam" id="PF13439"/>
    </source>
</evidence>
<protein>
    <recommendedName>
        <fullName evidence="5">Glycosyltransferase family 4 protein</fullName>
    </recommendedName>
</protein>
<evidence type="ECO:0000313" key="4">
    <source>
        <dbReference type="Proteomes" id="UP000230779"/>
    </source>
</evidence>
<organism evidence="3 4">
    <name type="scientific">Candidatus Kerfeldbacteria bacterium CG_4_10_14_0_8_um_filter_42_10</name>
    <dbReference type="NCBI Taxonomy" id="2014248"/>
    <lineage>
        <taxon>Bacteria</taxon>
        <taxon>Candidatus Kerfeldiibacteriota</taxon>
    </lineage>
</organism>
<proteinExistence type="predicted"/>
<dbReference type="Pfam" id="PF00534">
    <property type="entry name" value="Glycos_transf_1"/>
    <property type="match status" value="1"/>
</dbReference>
<sequence length="400" mass="46136">MKVAFFTNNYLPRISGVANSVELLRKSLEELGVKVFVFAPSYEIDDYPSNQERIIRIRSLRFWWLKRFALPLPFFNIRKINRALACIRPDIIHFHQPFLLGRLALKRATKSQVPVVFTYHSLYEEYVHYFPFNQKVGRKMANHYTLDSANRSNLVICPTELVAAHLRKKGVKKEITVMPTGIDFNHYNQRFTKDQLNDFKKAIGIASDKKILLYVGRMVKEKNIQFMLEALEKILKARKDIILIMVGEGTILNSCRRLAQKLRINDQIIWTSAQPPEKLPWFYQIADLFLFPSKTDTQAIVLYEALASGLPVVAVNSLASKAIIENGHNGFLTGVNLEEFSKAVIDNLSFKQKKLIFLEQKKYAPAEIARAVRQLYQKVISENSVAKKDYSLIYETNESI</sequence>
<evidence type="ECO:0000313" key="3">
    <source>
        <dbReference type="EMBL" id="PIY96302.1"/>
    </source>
</evidence>
<dbReference type="PANTHER" id="PTHR45947">
    <property type="entry name" value="SULFOQUINOVOSYL TRANSFERASE SQD2"/>
    <property type="match status" value="1"/>
</dbReference>
<feature type="domain" description="Glycosyl transferase family 1" evidence="1">
    <location>
        <begin position="199"/>
        <end position="349"/>
    </location>
</feature>
<gene>
    <name evidence="3" type="ORF">COY66_04670</name>
</gene>
<comment type="caution">
    <text evidence="3">The sequence shown here is derived from an EMBL/GenBank/DDBJ whole genome shotgun (WGS) entry which is preliminary data.</text>
</comment>
<feature type="domain" description="Glycosyltransferase subfamily 4-like N-terminal" evidence="2">
    <location>
        <begin position="14"/>
        <end position="184"/>
    </location>
</feature>
<dbReference type="GO" id="GO:0016757">
    <property type="term" value="F:glycosyltransferase activity"/>
    <property type="evidence" value="ECO:0007669"/>
    <property type="project" value="InterPro"/>
</dbReference>
<dbReference type="EMBL" id="PFMD01000052">
    <property type="protein sequence ID" value="PIY96302.1"/>
    <property type="molecule type" value="Genomic_DNA"/>
</dbReference>
<dbReference type="PANTHER" id="PTHR45947:SF3">
    <property type="entry name" value="SULFOQUINOVOSYL TRANSFERASE SQD2"/>
    <property type="match status" value="1"/>
</dbReference>
<evidence type="ECO:0000259" key="1">
    <source>
        <dbReference type="Pfam" id="PF00534"/>
    </source>
</evidence>
<dbReference type="InterPro" id="IPR050194">
    <property type="entry name" value="Glycosyltransferase_grp1"/>
</dbReference>
<dbReference type="InterPro" id="IPR001296">
    <property type="entry name" value="Glyco_trans_1"/>
</dbReference>
<dbReference type="AlphaFoldDB" id="A0A2M7RIB3"/>
<evidence type="ECO:0008006" key="5">
    <source>
        <dbReference type="Google" id="ProtNLM"/>
    </source>
</evidence>
<reference evidence="3 4" key="1">
    <citation type="submission" date="2017-09" db="EMBL/GenBank/DDBJ databases">
        <title>Depth-based differentiation of microbial function through sediment-hosted aquifers and enrichment of novel symbionts in the deep terrestrial subsurface.</title>
        <authorList>
            <person name="Probst A.J."/>
            <person name="Ladd B."/>
            <person name="Jarett J.K."/>
            <person name="Geller-Mcgrath D.E."/>
            <person name="Sieber C.M."/>
            <person name="Emerson J.B."/>
            <person name="Anantharaman K."/>
            <person name="Thomas B.C."/>
            <person name="Malmstrom R."/>
            <person name="Stieglmeier M."/>
            <person name="Klingl A."/>
            <person name="Woyke T."/>
            <person name="Ryan C.M."/>
            <person name="Banfield J.F."/>
        </authorList>
    </citation>
    <scope>NUCLEOTIDE SEQUENCE [LARGE SCALE GENOMIC DNA]</scope>
    <source>
        <strain evidence="3">CG_4_10_14_0_8_um_filter_42_10</strain>
    </source>
</reference>